<dbReference type="Pfam" id="PF08567">
    <property type="entry name" value="PH_TFIIH"/>
    <property type="match status" value="1"/>
</dbReference>
<feature type="region of interest" description="Disordered" evidence="8">
    <location>
        <begin position="382"/>
        <end position="407"/>
    </location>
</feature>
<gene>
    <name evidence="10" type="ORF">B0T24DRAFT_319349</name>
</gene>
<feature type="region of interest" description="Disordered" evidence="8">
    <location>
        <begin position="534"/>
        <end position="553"/>
    </location>
</feature>
<dbReference type="Proteomes" id="UP001287356">
    <property type="component" value="Unassembled WGS sequence"/>
</dbReference>
<dbReference type="GO" id="GO:0000439">
    <property type="term" value="C:transcription factor TFIIH core complex"/>
    <property type="evidence" value="ECO:0007669"/>
    <property type="project" value="InterPro"/>
</dbReference>
<comment type="caution">
    <text evidence="10">The sequence shown here is derived from an EMBL/GenBank/DDBJ whole genome shotgun (WGS) entry which is preliminary data.</text>
</comment>
<evidence type="ECO:0000313" key="11">
    <source>
        <dbReference type="Proteomes" id="UP001287356"/>
    </source>
</evidence>
<keyword evidence="3" id="KW-0677">Repeat</keyword>
<evidence type="ECO:0000256" key="5">
    <source>
        <dbReference type="ARBA" id="ARBA00023163"/>
    </source>
</evidence>
<evidence type="ECO:0000313" key="10">
    <source>
        <dbReference type="EMBL" id="KAK3371427.1"/>
    </source>
</evidence>
<reference evidence="10" key="1">
    <citation type="journal article" date="2023" name="Mol. Phylogenet. Evol.">
        <title>Genome-scale phylogeny and comparative genomics of the fungal order Sordariales.</title>
        <authorList>
            <person name="Hensen N."/>
            <person name="Bonometti L."/>
            <person name="Westerberg I."/>
            <person name="Brannstrom I.O."/>
            <person name="Guillou S."/>
            <person name="Cros-Aarteil S."/>
            <person name="Calhoun S."/>
            <person name="Haridas S."/>
            <person name="Kuo A."/>
            <person name="Mondo S."/>
            <person name="Pangilinan J."/>
            <person name="Riley R."/>
            <person name="LaButti K."/>
            <person name="Andreopoulos B."/>
            <person name="Lipzen A."/>
            <person name="Chen C."/>
            <person name="Yan M."/>
            <person name="Daum C."/>
            <person name="Ng V."/>
            <person name="Clum A."/>
            <person name="Steindorff A."/>
            <person name="Ohm R.A."/>
            <person name="Martin F."/>
            <person name="Silar P."/>
            <person name="Natvig D.O."/>
            <person name="Lalanne C."/>
            <person name="Gautier V."/>
            <person name="Ament-Velasquez S.L."/>
            <person name="Kruys A."/>
            <person name="Hutchinson M.I."/>
            <person name="Powell A.J."/>
            <person name="Barry K."/>
            <person name="Miller A.N."/>
            <person name="Grigoriev I.V."/>
            <person name="Debuchy R."/>
            <person name="Gladieux P."/>
            <person name="Hiltunen Thoren M."/>
            <person name="Johannesson H."/>
        </authorList>
    </citation>
    <scope>NUCLEOTIDE SEQUENCE</scope>
    <source>
        <strain evidence="10">CBS 958.72</strain>
    </source>
</reference>
<evidence type="ECO:0000256" key="8">
    <source>
        <dbReference type="SAM" id="MobiDB-lite"/>
    </source>
</evidence>
<dbReference type="CDD" id="cd13229">
    <property type="entry name" value="PH_TFIIH"/>
    <property type="match status" value="1"/>
</dbReference>
<accession>A0AAE0N5D6</accession>
<comment type="similarity">
    <text evidence="2">Belongs to the TFB1 family.</text>
</comment>
<keyword evidence="11" id="KW-1185">Reference proteome</keyword>
<evidence type="ECO:0000259" key="9">
    <source>
        <dbReference type="PROSITE" id="PS50858"/>
    </source>
</evidence>
<dbReference type="Gene3D" id="2.30.29.30">
    <property type="entry name" value="Pleckstrin-homology domain (PH domain)/Phosphotyrosine-binding domain (PTB)"/>
    <property type="match status" value="1"/>
</dbReference>
<organism evidence="10 11">
    <name type="scientific">Lasiosphaeria ovina</name>
    <dbReference type="NCBI Taxonomy" id="92902"/>
    <lineage>
        <taxon>Eukaryota</taxon>
        <taxon>Fungi</taxon>
        <taxon>Dikarya</taxon>
        <taxon>Ascomycota</taxon>
        <taxon>Pezizomycotina</taxon>
        <taxon>Sordariomycetes</taxon>
        <taxon>Sordariomycetidae</taxon>
        <taxon>Sordariales</taxon>
        <taxon>Lasiosphaeriaceae</taxon>
        <taxon>Lasiosphaeria</taxon>
    </lineage>
</organism>
<dbReference type="AlphaFoldDB" id="A0AAE0N5D6"/>
<dbReference type="EMBL" id="JAULSN010000005">
    <property type="protein sequence ID" value="KAK3371427.1"/>
    <property type="molecule type" value="Genomic_DNA"/>
</dbReference>
<feature type="region of interest" description="Disordered" evidence="8">
    <location>
        <begin position="116"/>
        <end position="138"/>
    </location>
</feature>
<evidence type="ECO:0000256" key="7">
    <source>
        <dbReference type="SAM" id="Coils"/>
    </source>
</evidence>
<dbReference type="InterPro" id="IPR005607">
    <property type="entry name" value="BSD_dom"/>
</dbReference>
<feature type="compositionally biased region" description="Low complexity" evidence="8">
    <location>
        <begin position="392"/>
        <end position="404"/>
    </location>
</feature>
<evidence type="ECO:0000256" key="6">
    <source>
        <dbReference type="ARBA" id="ARBA00023242"/>
    </source>
</evidence>
<dbReference type="PROSITE" id="PS50858">
    <property type="entry name" value="BSD"/>
    <property type="match status" value="2"/>
</dbReference>
<dbReference type="SUPFAM" id="SSF50729">
    <property type="entry name" value="PH domain-like"/>
    <property type="match status" value="1"/>
</dbReference>
<evidence type="ECO:0000256" key="1">
    <source>
        <dbReference type="ARBA" id="ARBA00004123"/>
    </source>
</evidence>
<protein>
    <recommendedName>
        <fullName evidence="9">BSD domain-containing protein</fullName>
    </recommendedName>
</protein>
<keyword evidence="6" id="KW-0539">Nucleus</keyword>
<dbReference type="InterPro" id="IPR013876">
    <property type="entry name" value="TFIIH_BTF_p62_N"/>
</dbReference>
<dbReference type="InterPro" id="IPR027079">
    <property type="entry name" value="Tfb1/GTF2H1"/>
</dbReference>
<keyword evidence="7" id="KW-0175">Coiled coil</keyword>
<evidence type="ECO:0000256" key="3">
    <source>
        <dbReference type="ARBA" id="ARBA00022737"/>
    </source>
</evidence>
<evidence type="ECO:0000256" key="4">
    <source>
        <dbReference type="ARBA" id="ARBA00023015"/>
    </source>
</evidence>
<feature type="region of interest" description="Disordered" evidence="8">
    <location>
        <begin position="338"/>
        <end position="357"/>
    </location>
</feature>
<reference evidence="10" key="2">
    <citation type="submission" date="2023-06" db="EMBL/GenBank/DDBJ databases">
        <authorList>
            <consortium name="Lawrence Berkeley National Laboratory"/>
            <person name="Haridas S."/>
            <person name="Hensen N."/>
            <person name="Bonometti L."/>
            <person name="Westerberg I."/>
            <person name="Brannstrom I.O."/>
            <person name="Guillou S."/>
            <person name="Cros-Aarteil S."/>
            <person name="Calhoun S."/>
            <person name="Kuo A."/>
            <person name="Mondo S."/>
            <person name="Pangilinan J."/>
            <person name="Riley R."/>
            <person name="Labutti K."/>
            <person name="Andreopoulos B."/>
            <person name="Lipzen A."/>
            <person name="Chen C."/>
            <person name="Yanf M."/>
            <person name="Daum C."/>
            <person name="Ng V."/>
            <person name="Clum A."/>
            <person name="Steindorff A."/>
            <person name="Ohm R."/>
            <person name="Martin F."/>
            <person name="Silar P."/>
            <person name="Natvig D."/>
            <person name="Lalanne C."/>
            <person name="Gautier V."/>
            <person name="Ament-Velasquez S.L."/>
            <person name="Kruys A."/>
            <person name="Hutchinson M.I."/>
            <person name="Powell A.J."/>
            <person name="Barry K."/>
            <person name="Miller A.N."/>
            <person name="Grigoriev I.V."/>
            <person name="Debuchy R."/>
            <person name="Gladieux P."/>
            <person name="Thoren M.H."/>
            <person name="Johannesson H."/>
        </authorList>
    </citation>
    <scope>NUCLEOTIDE SEQUENCE</scope>
    <source>
        <strain evidence="10">CBS 958.72</strain>
    </source>
</reference>
<keyword evidence="5" id="KW-0804">Transcription</keyword>
<sequence length="683" mass="73680">MAPATAIPRGLASYKKKDGIVTLTPDQSALIWSPLPGTGPPVVSLAVSRLRNLQRTPDSAPKVILKVFEKPRTPDGEPIPYAFTFTSPTEARNEANALKDLLSEFIKANQPGAAVGPATPGAGPAAGPGAASPAVAGSNGASASVSFANAANAKQRPPVVRWFDDESLKTNTQMQQSLMKQDAELSQMYADARTTKPDSLSDEAFNAQFWSSRVGLLRAHAIELNQKKGAYNILATVKPRVENGELRLNMTPEQAQMILQQHPLVQRIYNENTPKLSETDFWSRFFNSKLCKKLRGERVTDLDHDDAVFDRYNDADNSLAFATRIMSQPVPHMIDLEANEENQGGGPRSGNRKDVEMRPRYNVPIVKTLNSLSEKIMANVAPTDGESASEPAAANGDSGSANTGAGAGAGAVGAVDNTLGELTLRDLRGDVEADRIVLNVKEQSKFLSDWQTIAEDQSEDAKLYEKQVPGDVLFEVQADLETLDDDGAGRLDLHLSIGVDDKSDSDAEEGTRMAHVGSRAARKDAQDQILEGMRKKRAESNYTSGADPASSPMGIPSEVALRCAITNATTTEFLRQFWNAFMSPAGGGSTSTARELAHHAEALAKSRERIDALAAEAEKIRDQLNEKRKAQIREHFKKTNKRLRYVPVGGGKDAVLALFEATLTGLHAAQALYKAKAAAARSN</sequence>
<comment type="subcellular location">
    <subcellularLocation>
        <location evidence="1">Nucleus</location>
    </subcellularLocation>
</comment>
<evidence type="ECO:0000256" key="2">
    <source>
        <dbReference type="ARBA" id="ARBA00009448"/>
    </source>
</evidence>
<name>A0AAE0N5D6_9PEZI</name>
<feature type="domain" description="BSD" evidence="9">
    <location>
        <begin position="242"/>
        <end position="293"/>
    </location>
</feature>
<dbReference type="PANTHER" id="PTHR12856">
    <property type="entry name" value="TRANSCRIPTION INITIATION FACTOR IIH-RELATED"/>
    <property type="match status" value="1"/>
</dbReference>
<feature type="domain" description="BSD" evidence="9">
    <location>
        <begin position="162"/>
        <end position="221"/>
    </location>
</feature>
<dbReference type="SMART" id="SM00751">
    <property type="entry name" value="BSD"/>
    <property type="match status" value="2"/>
</dbReference>
<keyword evidence="4" id="KW-0805">Transcription regulation</keyword>
<feature type="compositionally biased region" description="Basic and acidic residues" evidence="8">
    <location>
        <begin position="502"/>
        <end position="512"/>
    </location>
</feature>
<dbReference type="GO" id="GO:0006351">
    <property type="term" value="P:DNA-templated transcription"/>
    <property type="evidence" value="ECO:0007669"/>
    <property type="project" value="InterPro"/>
</dbReference>
<feature type="coiled-coil region" evidence="7">
    <location>
        <begin position="596"/>
        <end position="634"/>
    </location>
</feature>
<feature type="region of interest" description="Disordered" evidence="8">
    <location>
        <begin position="502"/>
        <end position="525"/>
    </location>
</feature>
<dbReference type="GO" id="GO:0006289">
    <property type="term" value="P:nucleotide-excision repair"/>
    <property type="evidence" value="ECO:0007669"/>
    <property type="project" value="InterPro"/>
</dbReference>
<proteinExistence type="inferred from homology"/>
<dbReference type="InterPro" id="IPR011993">
    <property type="entry name" value="PH-like_dom_sf"/>
</dbReference>
<dbReference type="FunFam" id="2.30.29.30:FF:000406">
    <property type="entry name" value="Putative RNA polymerase II transcription factor related protein"/>
    <property type="match status" value="1"/>
</dbReference>
<dbReference type="Pfam" id="PF03909">
    <property type="entry name" value="BSD"/>
    <property type="match status" value="2"/>
</dbReference>